<proteinExistence type="predicted"/>
<keyword evidence="3" id="KW-1185">Reference proteome</keyword>
<dbReference type="Proteomes" id="UP000054538">
    <property type="component" value="Unassembled WGS sequence"/>
</dbReference>
<dbReference type="Pfam" id="PF17667">
    <property type="entry name" value="Pkinase_fungal"/>
    <property type="match status" value="1"/>
</dbReference>
<evidence type="ECO:0000313" key="2">
    <source>
        <dbReference type="EMBL" id="KIK91783.1"/>
    </source>
</evidence>
<reference evidence="2 3" key="1">
    <citation type="submission" date="2014-04" db="EMBL/GenBank/DDBJ databases">
        <authorList>
            <consortium name="DOE Joint Genome Institute"/>
            <person name="Kuo A."/>
            <person name="Kohler A."/>
            <person name="Jargeat P."/>
            <person name="Nagy L.G."/>
            <person name="Floudas D."/>
            <person name="Copeland A."/>
            <person name="Barry K.W."/>
            <person name="Cichocki N."/>
            <person name="Veneault-Fourrey C."/>
            <person name="LaButti K."/>
            <person name="Lindquist E.A."/>
            <person name="Lipzen A."/>
            <person name="Lundell T."/>
            <person name="Morin E."/>
            <person name="Murat C."/>
            <person name="Sun H."/>
            <person name="Tunlid A."/>
            <person name="Henrissat B."/>
            <person name="Grigoriev I.V."/>
            <person name="Hibbett D.S."/>
            <person name="Martin F."/>
            <person name="Nordberg H.P."/>
            <person name="Cantor M.N."/>
            <person name="Hua S.X."/>
        </authorList>
    </citation>
    <scope>NUCLEOTIDE SEQUENCE [LARGE SCALE GENOMIC DNA]</scope>
    <source>
        <strain evidence="2 3">Ve08.2h10</strain>
    </source>
</reference>
<evidence type="ECO:0000259" key="1">
    <source>
        <dbReference type="Pfam" id="PF17667"/>
    </source>
</evidence>
<feature type="domain" description="Fungal-type protein kinase" evidence="1">
    <location>
        <begin position="94"/>
        <end position="177"/>
    </location>
</feature>
<sequence length="178" mass="20393">MVVKIYWGEEVCISEQEILKEVWSVVAEDEVVEGHVLILLLKKRFSVSMSTIREALGLKDPHKGSHTLFLLIFKKLSPIQELKDTKLLNAWGQCHYCLWKAGIHHHDVSCRDLMYYRVNDKVVGMLNGYDLASLASRHNPLGNKQTGTMLFMAINLLATDSQDGEVEHLYHHDMESFI</sequence>
<dbReference type="AlphaFoldDB" id="A0A0D0DKQ1"/>
<organism evidence="2 3">
    <name type="scientific">Paxillus rubicundulus Ve08.2h10</name>
    <dbReference type="NCBI Taxonomy" id="930991"/>
    <lineage>
        <taxon>Eukaryota</taxon>
        <taxon>Fungi</taxon>
        <taxon>Dikarya</taxon>
        <taxon>Basidiomycota</taxon>
        <taxon>Agaricomycotina</taxon>
        <taxon>Agaricomycetes</taxon>
        <taxon>Agaricomycetidae</taxon>
        <taxon>Boletales</taxon>
        <taxon>Paxilineae</taxon>
        <taxon>Paxillaceae</taxon>
        <taxon>Paxillus</taxon>
    </lineage>
</organism>
<accession>A0A0D0DKQ1</accession>
<gene>
    <name evidence="2" type="ORF">PAXRUDRAFT_13600</name>
</gene>
<name>A0A0D0DKQ1_9AGAM</name>
<dbReference type="EMBL" id="KN825348">
    <property type="protein sequence ID" value="KIK91783.1"/>
    <property type="molecule type" value="Genomic_DNA"/>
</dbReference>
<dbReference type="HOGENOM" id="CLU_095401_0_0_1"/>
<dbReference type="InParanoid" id="A0A0D0DKQ1"/>
<dbReference type="OrthoDB" id="5584477at2759"/>
<protein>
    <submittedName>
        <fullName evidence="2">Unplaced genomic scaffold scaffold_526, whole genome shotgun sequence</fullName>
    </submittedName>
</protein>
<dbReference type="InterPro" id="IPR040976">
    <property type="entry name" value="Pkinase_fungal"/>
</dbReference>
<evidence type="ECO:0000313" key="3">
    <source>
        <dbReference type="Proteomes" id="UP000054538"/>
    </source>
</evidence>
<reference evidence="3" key="2">
    <citation type="submission" date="2015-01" db="EMBL/GenBank/DDBJ databases">
        <title>Evolutionary Origins and Diversification of the Mycorrhizal Mutualists.</title>
        <authorList>
            <consortium name="DOE Joint Genome Institute"/>
            <consortium name="Mycorrhizal Genomics Consortium"/>
            <person name="Kohler A."/>
            <person name="Kuo A."/>
            <person name="Nagy L.G."/>
            <person name="Floudas D."/>
            <person name="Copeland A."/>
            <person name="Barry K.W."/>
            <person name="Cichocki N."/>
            <person name="Veneault-Fourrey C."/>
            <person name="LaButti K."/>
            <person name="Lindquist E.A."/>
            <person name="Lipzen A."/>
            <person name="Lundell T."/>
            <person name="Morin E."/>
            <person name="Murat C."/>
            <person name="Riley R."/>
            <person name="Ohm R."/>
            <person name="Sun H."/>
            <person name="Tunlid A."/>
            <person name="Henrissat B."/>
            <person name="Grigoriev I.V."/>
            <person name="Hibbett D.S."/>
            <person name="Martin F."/>
        </authorList>
    </citation>
    <scope>NUCLEOTIDE SEQUENCE [LARGE SCALE GENOMIC DNA]</scope>
    <source>
        <strain evidence="3">Ve08.2h10</strain>
    </source>
</reference>